<dbReference type="GO" id="GO:0000750">
    <property type="term" value="P:pheromone-dependent signal transduction involved in conjugation with cellular fusion"/>
    <property type="evidence" value="ECO:0007669"/>
    <property type="project" value="TreeGrafter"/>
</dbReference>
<dbReference type="PANTHER" id="PTHR28009:SF1">
    <property type="entry name" value="PHEROMONE ALPHA FACTOR RECEPTOR"/>
    <property type="match status" value="1"/>
</dbReference>
<dbReference type="EMBL" id="CP137313">
    <property type="protein sequence ID" value="WQF89100.1"/>
    <property type="molecule type" value="Genomic_DNA"/>
</dbReference>
<evidence type="ECO:0000256" key="1">
    <source>
        <dbReference type="SAM" id="Phobius"/>
    </source>
</evidence>
<dbReference type="RefSeq" id="XP_062786321.1">
    <property type="nucleotide sequence ID" value="XM_062930270.1"/>
</dbReference>
<protein>
    <recommendedName>
        <fullName evidence="4">Pheromone receptor</fullName>
    </recommendedName>
</protein>
<dbReference type="PRINTS" id="PR00250">
    <property type="entry name" value="GPCRSTE2"/>
</dbReference>
<dbReference type="Proteomes" id="UP001322277">
    <property type="component" value="Chromosome 9"/>
</dbReference>
<dbReference type="PANTHER" id="PTHR28009">
    <property type="entry name" value="PHEROMONE ALPHA FACTOR RECEPTOR"/>
    <property type="match status" value="1"/>
</dbReference>
<dbReference type="Gene3D" id="1.10.287.920">
    <property type="entry name" value="Pheromone alpha factor receptor"/>
    <property type="match status" value="1"/>
</dbReference>
<evidence type="ECO:0000313" key="2">
    <source>
        <dbReference type="EMBL" id="WQF89100.1"/>
    </source>
</evidence>
<dbReference type="KEGG" id="cdet:87950614"/>
<feature type="transmembrane region" description="Helical" evidence="1">
    <location>
        <begin position="70"/>
        <end position="89"/>
    </location>
</feature>
<feature type="transmembrane region" description="Helical" evidence="1">
    <location>
        <begin position="236"/>
        <end position="254"/>
    </location>
</feature>
<feature type="transmembrane region" description="Helical" evidence="1">
    <location>
        <begin position="42"/>
        <end position="63"/>
    </location>
</feature>
<dbReference type="InterPro" id="IPR000366">
    <property type="entry name" value="GPCR_STE2"/>
</dbReference>
<keyword evidence="1" id="KW-0812">Transmembrane</keyword>
<dbReference type="CDD" id="cd14939">
    <property type="entry name" value="7tmD_STE2"/>
    <property type="match status" value="1"/>
</dbReference>
<name>A0AAX4J114_9PEZI</name>
<accession>A0AAX4J114</accession>
<dbReference type="GO" id="GO:0038038">
    <property type="term" value="C:G protein-coupled receptor homodimeric complex"/>
    <property type="evidence" value="ECO:0007669"/>
    <property type="project" value="TreeGrafter"/>
</dbReference>
<evidence type="ECO:0008006" key="4">
    <source>
        <dbReference type="Google" id="ProtNLM"/>
    </source>
</evidence>
<keyword evidence="1" id="KW-0472">Membrane</keyword>
<feature type="transmembrane region" description="Helical" evidence="1">
    <location>
        <begin position="266"/>
        <end position="284"/>
    </location>
</feature>
<proteinExistence type="predicted"/>
<sequence length="372" mass="40907">MDDFDPFQQNFSIKKTDNETLVLGLAQVNALYQDFISTSANYGSQIGASFMLLLTIIVMMPPFKPIKVSLWLQITGLMLNIVRMTLLAVHFTSNWSNIYCLLAADYSHISLADHYRSVATEAISLLLHILIQVSLGIQAWALVNLLPGLWKWGFTGFSCFVSAAAITLRVWCSIVNIKAIMSMSVAGSLWISQSSGIVGAVSITYYCALFNIKLLMHLVKNRGILPSRQGMSAMEILIITNGLLMIIPVMFAVIQWGSWINFESGSLTYTSVLVFLPLGSLIASRVSSGTPRRSCCTTNSIALPKVGLNSGPSTRIYGSTQGAVTSHIESVHVRPHPHADSIGAESQHIIDDDPEEGFIRVDREMALYEERI</sequence>
<organism evidence="2 3">
    <name type="scientific">Colletotrichum destructivum</name>
    <dbReference type="NCBI Taxonomy" id="34406"/>
    <lineage>
        <taxon>Eukaryota</taxon>
        <taxon>Fungi</taxon>
        <taxon>Dikarya</taxon>
        <taxon>Ascomycota</taxon>
        <taxon>Pezizomycotina</taxon>
        <taxon>Sordariomycetes</taxon>
        <taxon>Hypocreomycetidae</taxon>
        <taxon>Glomerellales</taxon>
        <taxon>Glomerellaceae</taxon>
        <taxon>Colletotrichum</taxon>
        <taxon>Colletotrichum destructivum species complex</taxon>
    </lineage>
</organism>
<feature type="transmembrane region" description="Helical" evidence="1">
    <location>
        <begin position="197"/>
        <end position="216"/>
    </location>
</feature>
<dbReference type="AlphaFoldDB" id="A0AAX4J114"/>
<gene>
    <name evidence="2" type="ORF">CDEST_14114</name>
</gene>
<feature type="transmembrane region" description="Helical" evidence="1">
    <location>
        <begin position="149"/>
        <end position="168"/>
    </location>
</feature>
<reference evidence="3" key="1">
    <citation type="journal article" date="2023" name="bioRxiv">
        <title>Complete genome of the Medicago anthracnose fungus, Colletotrichum destructivum, reveals a mini-chromosome-like region within a core chromosome.</title>
        <authorList>
            <person name="Lapalu N."/>
            <person name="Simon A."/>
            <person name="Lu A."/>
            <person name="Plaumann P.-L."/>
            <person name="Amselem J."/>
            <person name="Pigne S."/>
            <person name="Auger A."/>
            <person name="Koch C."/>
            <person name="Dallery J.-F."/>
            <person name="O'Connell R.J."/>
        </authorList>
    </citation>
    <scope>NUCLEOTIDE SEQUENCE [LARGE SCALE GENOMIC DNA]</scope>
    <source>
        <strain evidence="3">CBS 520.97</strain>
    </source>
</reference>
<keyword evidence="3" id="KW-1185">Reference proteome</keyword>
<dbReference type="GeneID" id="87950614"/>
<dbReference type="InterPro" id="IPR027458">
    <property type="entry name" value="STE2_TM1-TM2_sf"/>
</dbReference>
<keyword evidence="1" id="KW-1133">Transmembrane helix</keyword>
<dbReference type="GO" id="GO:0004932">
    <property type="term" value="F:mating-type factor pheromone receptor activity"/>
    <property type="evidence" value="ECO:0007669"/>
    <property type="project" value="InterPro"/>
</dbReference>
<feature type="transmembrane region" description="Helical" evidence="1">
    <location>
        <begin position="123"/>
        <end position="143"/>
    </location>
</feature>
<evidence type="ECO:0000313" key="3">
    <source>
        <dbReference type="Proteomes" id="UP001322277"/>
    </source>
</evidence>
<dbReference type="Pfam" id="PF02116">
    <property type="entry name" value="STE2"/>
    <property type="match status" value="1"/>
</dbReference>